<feature type="repeat" description="ANK" evidence="1">
    <location>
        <begin position="154"/>
        <end position="186"/>
    </location>
</feature>
<comment type="caution">
    <text evidence="4">The sequence shown here is derived from an EMBL/GenBank/DDBJ whole genome shotgun (WGS) entry which is preliminary data.</text>
</comment>
<keyword evidence="5" id="KW-1185">Reference proteome</keyword>
<dbReference type="InterPro" id="IPR013783">
    <property type="entry name" value="Ig-like_fold"/>
</dbReference>
<evidence type="ECO:0000313" key="5">
    <source>
        <dbReference type="Proteomes" id="UP001364617"/>
    </source>
</evidence>
<reference evidence="4 5" key="1">
    <citation type="submission" date="2024-02" db="EMBL/GenBank/DDBJ databases">
        <title>Chromosome-level genome assembly of the Eurasian Minnow (Phoxinus phoxinus).</title>
        <authorList>
            <person name="Oriowo T.O."/>
            <person name="Martin S."/>
            <person name="Stange M."/>
            <person name="Chrysostomakis Y."/>
            <person name="Brown T."/>
            <person name="Winkler S."/>
            <person name="Kukowka S."/>
            <person name="Myers E.W."/>
            <person name="Bohne A."/>
        </authorList>
    </citation>
    <scope>NUCLEOTIDE SEQUENCE [LARGE SCALE GENOMIC DNA]</scope>
    <source>
        <strain evidence="4">ZFMK-TIS-60720</strain>
        <tissue evidence="4">Whole Organism</tissue>
    </source>
</reference>
<name>A0AAN9GXZ9_9TELE</name>
<dbReference type="PRINTS" id="PR01415">
    <property type="entry name" value="ANKYRIN"/>
</dbReference>
<dbReference type="Gene3D" id="2.60.40.10">
    <property type="entry name" value="Immunoglobulins"/>
    <property type="match status" value="1"/>
</dbReference>
<feature type="domain" description="Fibronectin type-III" evidence="3">
    <location>
        <begin position="28"/>
        <end position="118"/>
    </location>
</feature>
<dbReference type="Gene3D" id="1.25.40.20">
    <property type="entry name" value="Ankyrin repeat-containing domain"/>
    <property type="match status" value="3"/>
</dbReference>
<evidence type="ECO:0000256" key="1">
    <source>
        <dbReference type="PROSITE-ProRule" id="PRU00023"/>
    </source>
</evidence>
<dbReference type="PROSITE" id="PS50297">
    <property type="entry name" value="ANK_REP_REGION"/>
    <property type="match status" value="2"/>
</dbReference>
<accession>A0AAN9GXZ9</accession>
<dbReference type="AlphaFoldDB" id="A0AAN9GXZ9"/>
<dbReference type="PANTHER" id="PTHR24183:SF1">
    <property type="entry name" value="FIBRONECTIN TYPE 3 AND ANKYRIN REPEAT DOMAINS PROTEIN 1"/>
    <property type="match status" value="1"/>
</dbReference>
<dbReference type="InterPro" id="IPR036116">
    <property type="entry name" value="FN3_sf"/>
</dbReference>
<feature type="repeat" description="ANK" evidence="1">
    <location>
        <begin position="287"/>
        <end position="319"/>
    </location>
</feature>
<dbReference type="InterPro" id="IPR002110">
    <property type="entry name" value="Ankyrin_rpt"/>
</dbReference>
<sequence>MFVFLAPSSGRMLHVTLMMITLPSSACPGGVLTAGQVSHHSIELIWTRWPDPDYWTCFVLEQKNPRKHSYKEIHKGYNTSFTVENLEPKTTYTFRLKVTWPSGQQEYYPSISASTDKEPLNGKDLHTAVLRSDEVELRRVLASRRVTVDVPDRLDFTPLMIAVMRGFTSGVQILVHHGADVNKKNNSGKDSLMFACFHGHLDVVKFLRSCGASWRSRDRSSCCALHWATVGGHLPILQFLIQDGCETDVQDSALWTPLMIVSVMTGDTAVASLLISAGADVNVQDRDGKTPLMVAVLNNYEHLVKMLLEKGADPNIQNKVGVSALEMAKAFERENIISLFLEESETK</sequence>
<evidence type="ECO:0000259" key="3">
    <source>
        <dbReference type="PROSITE" id="PS50853"/>
    </source>
</evidence>
<keyword evidence="1" id="KW-0040">ANK repeat</keyword>
<dbReference type="CDD" id="cd00063">
    <property type="entry name" value="FN3"/>
    <property type="match status" value="1"/>
</dbReference>
<dbReference type="InterPro" id="IPR036770">
    <property type="entry name" value="Ankyrin_rpt-contain_sf"/>
</dbReference>
<dbReference type="EMBL" id="JAYKXH010000019">
    <property type="protein sequence ID" value="KAK7135081.1"/>
    <property type="molecule type" value="Genomic_DNA"/>
</dbReference>
<keyword evidence="2" id="KW-0732">Signal</keyword>
<dbReference type="SMART" id="SM00248">
    <property type="entry name" value="ANK"/>
    <property type="match status" value="5"/>
</dbReference>
<proteinExistence type="predicted"/>
<dbReference type="SMART" id="SM00060">
    <property type="entry name" value="FN3"/>
    <property type="match status" value="1"/>
</dbReference>
<feature type="chain" id="PRO_5043020882" description="Fibronectin type-III domain-containing protein" evidence="2">
    <location>
        <begin position="27"/>
        <end position="347"/>
    </location>
</feature>
<evidence type="ECO:0000313" key="4">
    <source>
        <dbReference type="EMBL" id="KAK7135081.1"/>
    </source>
</evidence>
<dbReference type="PANTHER" id="PTHR24183">
    <property type="entry name" value="FIBRONECTIN TYPE 3 AND ANKYRIN REPEAT DOMAINS PROTEIN 1"/>
    <property type="match status" value="1"/>
</dbReference>
<dbReference type="GO" id="GO:0042981">
    <property type="term" value="P:regulation of apoptotic process"/>
    <property type="evidence" value="ECO:0007669"/>
    <property type="project" value="TreeGrafter"/>
</dbReference>
<dbReference type="PROSITE" id="PS50088">
    <property type="entry name" value="ANK_REPEAT"/>
    <property type="match status" value="4"/>
</dbReference>
<dbReference type="InterPro" id="IPR003961">
    <property type="entry name" value="FN3_dom"/>
</dbReference>
<dbReference type="Pfam" id="PF12796">
    <property type="entry name" value="Ank_2"/>
    <property type="match status" value="2"/>
</dbReference>
<feature type="repeat" description="ANK" evidence="1">
    <location>
        <begin position="187"/>
        <end position="219"/>
    </location>
</feature>
<dbReference type="PROSITE" id="PS50853">
    <property type="entry name" value="FN3"/>
    <property type="match status" value="1"/>
</dbReference>
<feature type="signal peptide" evidence="2">
    <location>
        <begin position="1"/>
        <end position="26"/>
    </location>
</feature>
<dbReference type="SUPFAM" id="SSF49265">
    <property type="entry name" value="Fibronectin type III"/>
    <property type="match status" value="1"/>
</dbReference>
<gene>
    <name evidence="4" type="ORF">R3I93_018246</name>
</gene>
<evidence type="ECO:0000256" key="2">
    <source>
        <dbReference type="SAM" id="SignalP"/>
    </source>
</evidence>
<dbReference type="SUPFAM" id="SSF48403">
    <property type="entry name" value="Ankyrin repeat"/>
    <property type="match status" value="1"/>
</dbReference>
<organism evidence="4 5">
    <name type="scientific">Phoxinus phoxinus</name>
    <name type="common">Eurasian minnow</name>
    <dbReference type="NCBI Taxonomy" id="58324"/>
    <lineage>
        <taxon>Eukaryota</taxon>
        <taxon>Metazoa</taxon>
        <taxon>Chordata</taxon>
        <taxon>Craniata</taxon>
        <taxon>Vertebrata</taxon>
        <taxon>Euteleostomi</taxon>
        <taxon>Actinopterygii</taxon>
        <taxon>Neopterygii</taxon>
        <taxon>Teleostei</taxon>
        <taxon>Ostariophysi</taxon>
        <taxon>Cypriniformes</taxon>
        <taxon>Leuciscidae</taxon>
        <taxon>Phoxininae</taxon>
        <taxon>Phoxinus</taxon>
    </lineage>
</organism>
<feature type="repeat" description="ANK" evidence="1">
    <location>
        <begin position="220"/>
        <end position="252"/>
    </location>
</feature>
<protein>
    <recommendedName>
        <fullName evidence="3">Fibronectin type-III domain-containing protein</fullName>
    </recommendedName>
</protein>
<dbReference type="Proteomes" id="UP001364617">
    <property type="component" value="Unassembled WGS sequence"/>
</dbReference>
<dbReference type="GO" id="GO:0005634">
    <property type="term" value="C:nucleus"/>
    <property type="evidence" value="ECO:0007669"/>
    <property type="project" value="TreeGrafter"/>
</dbReference>